<name>A0A396GR93_MEDTR</name>
<dbReference type="EMBL" id="PSQE01000008">
    <property type="protein sequence ID" value="RHN43043.1"/>
    <property type="molecule type" value="Genomic_DNA"/>
</dbReference>
<keyword evidence="1" id="KW-0472">Membrane</keyword>
<protein>
    <recommendedName>
        <fullName evidence="4">Transmembrane protein</fullName>
    </recommendedName>
</protein>
<dbReference type="AlphaFoldDB" id="A0A396GR93"/>
<proteinExistence type="predicted"/>
<accession>A0A396GR93</accession>
<gene>
    <name evidence="2" type="ORF">MtrunA17_Chr8g0383541</name>
</gene>
<evidence type="ECO:0000313" key="2">
    <source>
        <dbReference type="EMBL" id="RHN43043.1"/>
    </source>
</evidence>
<keyword evidence="1" id="KW-0812">Transmembrane</keyword>
<sequence length="88" mass="10341">MKNRITYWRFGISDRFLSSKVEFKRLDCIGECGARTKHQHIFLRICMNKISRVFFDGRNLIYCLIAAANFKIIIVVGIIPYITDKKPK</sequence>
<evidence type="ECO:0008006" key="4">
    <source>
        <dbReference type="Google" id="ProtNLM"/>
    </source>
</evidence>
<dbReference type="Gramene" id="rna49564">
    <property type="protein sequence ID" value="RHN43043.1"/>
    <property type="gene ID" value="gene49564"/>
</dbReference>
<comment type="caution">
    <text evidence="2">The sequence shown here is derived from an EMBL/GenBank/DDBJ whole genome shotgun (WGS) entry which is preliminary data.</text>
</comment>
<reference evidence="3" key="1">
    <citation type="journal article" date="2018" name="Nat. Plants">
        <title>Whole-genome landscape of Medicago truncatula symbiotic genes.</title>
        <authorList>
            <person name="Pecrix Y."/>
            <person name="Staton S.E."/>
            <person name="Sallet E."/>
            <person name="Lelandais-Briere C."/>
            <person name="Moreau S."/>
            <person name="Carrere S."/>
            <person name="Blein T."/>
            <person name="Jardinaud M.F."/>
            <person name="Latrasse D."/>
            <person name="Zouine M."/>
            <person name="Zahm M."/>
            <person name="Kreplak J."/>
            <person name="Mayjonade B."/>
            <person name="Satge C."/>
            <person name="Perez M."/>
            <person name="Cauet S."/>
            <person name="Marande W."/>
            <person name="Chantry-Darmon C."/>
            <person name="Lopez-Roques C."/>
            <person name="Bouchez O."/>
            <person name="Berard A."/>
            <person name="Debelle F."/>
            <person name="Munos S."/>
            <person name="Bendahmane A."/>
            <person name="Berges H."/>
            <person name="Niebel A."/>
            <person name="Buitink J."/>
            <person name="Frugier F."/>
            <person name="Benhamed M."/>
            <person name="Crespi M."/>
            <person name="Gouzy J."/>
            <person name="Gamas P."/>
        </authorList>
    </citation>
    <scope>NUCLEOTIDE SEQUENCE [LARGE SCALE GENOMIC DNA]</scope>
    <source>
        <strain evidence="3">cv. Jemalong A17</strain>
    </source>
</reference>
<evidence type="ECO:0000313" key="3">
    <source>
        <dbReference type="Proteomes" id="UP000265566"/>
    </source>
</evidence>
<evidence type="ECO:0000256" key="1">
    <source>
        <dbReference type="SAM" id="Phobius"/>
    </source>
</evidence>
<dbReference type="Proteomes" id="UP000265566">
    <property type="component" value="Chromosome 8"/>
</dbReference>
<organism evidence="2 3">
    <name type="scientific">Medicago truncatula</name>
    <name type="common">Barrel medic</name>
    <name type="synonym">Medicago tribuloides</name>
    <dbReference type="NCBI Taxonomy" id="3880"/>
    <lineage>
        <taxon>Eukaryota</taxon>
        <taxon>Viridiplantae</taxon>
        <taxon>Streptophyta</taxon>
        <taxon>Embryophyta</taxon>
        <taxon>Tracheophyta</taxon>
        <taxon>Spermatophyta</taxon>
        <taxon>Magnoliopsida</taxon>
        <taxon>eudicotyledons</taxon>
        <taxon>Gunneridae</taxon>
        <taxon>Pentapetalae</taxon>
        <taxon>rosids</taxon>
        <taxon>fabids</taxon>
        <taxon>Fabales</taxon>
        <taxon>Fabaceae</taxon>
        <taxon>Papilionoideae</taxon>
        <taxon>50 kb inversion clade</taxon>
        <taxon>NPAAA clade</taxon>
        <taxon>Hologalegina</taxon>
        <taxon>IRL clade</taxon>
        <taxon>Trifolieae</taxon>
        <taxon>Medicago</taxon>
    </lineage>
</organism>
<feature type="transmembrane region" description="Helical" evidence="1">
    <location>
        <begin position="59"/>
        <end position="82"/>
    </location>
</feature>
<keyword evidence="1" id="KW-1133">Transmembrane helix</keyword>